<dbReference type="OrthoDB" id="2692562at2759"/>
<reference evidence="3" key="2">
    <citation type="submission" date="2015-01" db="EMBL/GenBank/DDBJ databases">
        <title>Evolutionary Origins and Diversification of the Mycorrhizal Mutualists.</title>
        <authorList>
            <consortium name="DOE Joint Genome Institute"/>
            <consortium name="Mycorrhizal Genomics Consortium"/>
            <person name="Kohler A."/>
            <person name="Kuo A."/>
            <person name="Nagy L.G."/>
            <person name="Floudas D."/>
            <person name="Copeland A."/>
            <person name="Barry K.W."/>
            <person name="Cichocki N."/>
            <person name="Veneault-Fourrey C."/>
            <person name="LaButti K."/>
            <person name="Lindquist E.A."/>
            <person name="Lipzen A."/>
            <person name="Lundell T."/>
            <person name="Morin E."/>
            <person name="Murat C."/>
            <person name="Riley R."/>
            <person name="Ohm R."/>
            <person name="Sun H."/>
            <person name="Tunlid A."/>
            <person name="Henrissat B."/>
            <person name="Grigoriev I.V."/>
            <person name="Hibbett D.S."/>
            <person name="Martin F."/>
        </authorList>
    </citation>
    <scope>NUCLEOTIDE SEQUENCE [LARGE SCALE GENOMIC DNA]</scope>
    <source>
        <strain evidence="3">Foug A</strain>
    </source>
</reference>
<name>A0A0C3DUC6_9AGAM</name>
<keyword evidence="3" id="KW-1185">Reference proteome</keyword>
<protein>
    <submittedName>
        <fullName evidence="2">Uncharacterized protein</fullName>
    </submittedName>
</protein>
<sequence>MPRALSDAYLPTTHSAAGPHKDTFGEVVHRLLKDLVHDALMAQFADCEVTRLHVLTVTWELERLQRWQKFHTRSVTYLKE</sequence>
<evidence type="ECO:0000313" key="2">
    <source>
        <dbReference type="EMBL" id="KIM64215.1"/>
    </source>
</evidence>
<dbReference type="AlphaFoldDB" id="A0A0C3DUC6"/>
<evidence type="ECO:0000313" key="3">
    <source>
        <dbReference type="Proteomes" id="UP000053989"/>
    </source>
</evidence>
<dbReference type="Proteomes" id="UP000053989">
    <property type="component" value="Unassembled WGS sequence"/>
</dbReference>
<dbReference type="HOGENOM" id="CLU_2591194_0_0_1"/>
<evidence type="ECO:0000256" key="1">
    <source>
        <dbReference type="SAM" id="MobiDB-lite"/>
    </source>
</evidence>
<feature type="region of interest" description="Disordered" evidence="1">
    <location>
        <begin position="1"/>
        <end position="21"/>
    </location>
</feature>
<proteinExistence type="predicted"/>
<dbReference type="EMBL" id="KN822029">
    <property type="protein sequence ID" value="KIM64215.1"/>
    <property type="molecule type" value="Genomic_DNA"/>
</dbReference>
<accession>A0A0C3DUC6</accession>
<reference evidence="2 3" key="1">
    <citation type="submission" date="2014-04" db="EMBL/GenBank/DDBJ databases">
        <authorList>
            <consortium name="DOE Joint Genome Institute"/>
            <person name="Kuo A."/>
            <person name="Kohler A."/>
            <person name="Nagy L.G."/>
            <person name="Floudas D."/>
            <person name="Copeland A."/>
            <person name="Barry K.W."/>
            <person name="Cichocki N."/>
            <person name="Veneault-Fourrey C."/>
            <person name="LaButti K."/>
            <person name="Lindquist E.A."/>
            <person name="Lipzen A."/>
            <person name="Lundell T."/>
            <person name="Morin E."/>
            <person name="Murat C."/>
            <person name="Sun H."/>
            <person name="Tunlid A."/>
            <person name="Henrissat B."/>
            <person name="Grigoriev I.V."/>
            <person name="Hibbett D.S."/>
            <person name="Martin F."/>
            <person name="Nordberg H.P."/>
            <person name="Cantor M.N."/>
            <person name="Hua S.X."/>
        </authorList>
    </citation>
    <scope>NUCLEOTIDE SEQUENCE [LARGE SCALE GENOMIC DNA]</scope>
    <source>
        <strain evidence="2 3">Foug A</strain>
    </source>
</reference>
<dbReference type="InParanoid" id="A0A0C3DUC6"/>
<gene>
    <name evidence="2" type="ORF">SCLCIDRAFT_23567</name>
</gene>
<dbReference type="STRING" id="1036808.A0A0C3DUC6"/>
<organism evidence="2 3">
    <name type="scientific">Scleroderma citrinum Foug A</name>
    <dbReference type="NCBI Taxonomy" id="1036808"/>
    <lineage>
        <taxon>Eukaryota</taxon>
        <taxon>Fungi</taxon>
        <taxon>Dikarya</taxon>
        <taxon>Basidiomycota</taxon>
        <taxon>Agaricomycotina</taxon>
        <taxon>Agaricomycetes</taxon>
        <taxon>Agaricomycetidae</taxon>
        <taxon>Boletales</taxon>
        <taxon>Sclerodermatineae</taxon>
        <taxon>Sclerodermataceae</taxon>
        <taxon>Scleroderma</taxon>
    </lineage>
</organism>